<dbReference type="Gene3D" id="1.10.150.240">
    <property type="entry name" value="Putative phosphatase, domain 2"/>
    <property type="match status" value="1"/>
</dbReference>
<sequence>MEAKMNVIKQESISVDREGIDDHCFEALIFDFDGLLVDTENCMFEAWEALMQPYGVEVSSLQVAGLIGSSEPATALYNLYRQHSGSTRSDSIIRDKVLELAYSRVATLPARDGVLAYLDWGKRQGFKIALATSSEQNHYFPIINRLGLEHYFDCFTGAEDITLERRKPCPDVYLKTLQKLGVSSHQAIAFEDSPPGVTAARRADISTVAVANQLTQHLDLSHANLVLSSMSQLSLVNVIKYLSR</sequence>
<evidence type="ECO:0000256" key="2">
    <source>
        <dbReference type="ARBA" id="ARBA00006171"/>
    </source>
</evidence>
<evidence type="ECO:0000256" key="1">
    <source>
        <dbReference type="ARBA" id="ARBA00001946"/>
    </source>
</evidence>
<comment type="similarity">
    <text evidence="2">Belongs to the HAD-like hydrolase superfamily. CbbY/CbbZ/Gph/YieH family.</text>
</comment>
<keyword evidence="6" id="KW-1185">Reference proteome</keyword>
<dbReference type="SFLD" id="SFLDG01129">
    <property type="entry name" value="C1.5:_HAD__Beta-PGM__Phosphata"/>
    <property type="match status" value="1"/>
</dbReference>
<dbReference type="InterPro" id="IPR006439">
    <property type="entry name" value="HAD-SF_hydro_IA"/>
</dbReference>
<dbReference type="InterPro" id="IPR023198">
    <property type="entry name" value="PGP-like_dom2"/>
</dbReference>
<keyword evidence="5" id="KW-0378">Hydrolase</keyword>
<organism evidence="5 6">
    <name type="scientific">Vibrio barjaei</name>
    <dbReference type="NCBI Taxonomy" id="1676683"/>
    <lineage>
        <taxon>Bacteria</taxon>
        <taxon>Pseudomonadati</taxon>
        <taxon>Pseudomonadota</taxon>
        <taxon>Gammaproteobacteria</taxon>
        <taxon>Vibrionales</taxon>
        <taxon>Vibrionaceae</taxon>
        <taxon>Vibrio</taxon>
    </lineage>
</organism>
<dbReference type="SFLD" id="SFLDS00003">
    <property type="entry name" value="Haloacid_Dehalogenase"/>
    <property type="match status" value="1"/>
</dbReference>
<keyword evidence="4" id="KW-0460">Magnesium</keyword>
<dbReference type="InterPro" id="IPR051600">
    <property type="entry name" value="Beta-PGM-like"/>
</dbReference>
<dbReference type="Proteomes" id="UP001607125">
    <property type="component" value="Unassembled WGS sequence"/>
</dbReference>
<dbReference type="InterPro" id="IPR036412">
    <property type="entry name" value="HAD-like_sf"/>
</dbReference>
<comment type="caution">
    <text evidence="5">The sequence shown here is derived from an EMBL/GenBank/DDBJ whole genome shotgun (WGS) entry which is preliminary data.</text>
</comment>
<dbReference type="Pfam" id="PF13419">
    <property type="entry name" value="HAD_2"/>
    <property type="match status" value="1"/>
</dbReference>
<comment type="cofactor">
    <cofactor evidence="1">
        <name>Mg(2+)</name>
        <dbReference type="ChEBI" id="CHEBI:18420"/>
    </cofactor>
</comment>
<evidence type="ECO:0000313" key="6">
    <source>
        <dbReference type="Proteomes" id="UP001607125"/>
    </source>
</evidence>
<keyword evidence="3" id="KW-0479">Metal-binding</keyword>
<accession>A0ABW7IMG1</accession>
<dbReference type="InterPro" id="IPR041492">
    <property type="entry name" value="HAD_2"/>
</dbReference>
<dbReference type="PANTHER" id="PTHR46193:SF21">
    <property type="entry name" value="SLL1138 PROTEIN"/>
    <property type="match status" value="1"/>
</dbReference>
<dbReference type="EMBL" id="JBIHSF010000008">
    <property type="protein sequence ID" value="MFH0261718.1"/>
    <property type="molecule type" value="Genomic_DNA"/>
</dbReference>
<name>A0ABW7IMG1_9VIBR</name>
<dbReference type="PANTHER" id="PTHR46193">
    <property type="entry name" value="6-PHOSPHOGLUCONATE PHOSPHATASE"/>
    <property type="match status" value="1"/>
</dbReference>
<dbReference type="InterPro" id="IPR023214">
    <property type="entry name" value="HAD_sf"/>
</dbReference>
<reference evidence="5 6" key="1">
    <citation type="submission" date="2024-10" db="EMBL/GenBank/DDBJ databases">
        <authorList>
            <person name="Yibar A."/>
            <person name="Saticioglu I.B."/>
            <person name="Duman M."/>
            <person name="Ajmi N."/>
            <person name="Gurler F."/>
            <person name="Ay H."/>
            <person name="Onuk E."/>
            <person name="Guler S."/>
            <person name="Romalde J.L."/>
        </authorList>
    </citation>
    <scope>NUCLEOTIDE SEQUENCE [LARGE SCALE GENOMIC DNA]</scope>
    <source>
        <strain evidence="5 6">1-TCBS-B</strain>
    </source>
</reference>
<dbReference type="GO" id="GO:0016787">
    <property type="term" value="F:hydrolase activity"/>
    <property type="evidence" value="ECO:0007669"/>
    <property type="project" value="UniProtKB-KW"/>
</dbReference>
<gene>
    <name evidence="5" type="ORF">ACGRH2_15025</name>
</gene>
<dbReference type="Gene3D" id="3.40.50.1000">
    <property type="entry name" value="HAD superfamily/HAD-like"/>
    <property type="match status" value="1"/>
</dbReference>
<evidence type="ECO:0000256" key="3">
    <source>
        <dbReference type="ARBA" id="ARBA00022723"/>
    </source>
</evidence>
<dbReference type="RefSeq" id="WP_394629441.1">
    <property type="nucleotide sequence ID" value="NZ_JBIHSF010000008.1"/>
</dbReference>
<protein>
    <submittedName>
        <fullName evidence="5">HAD family hydrolase</fullName>
    </submittedName>
</protein>
<evidence type="ECO:0000256" key="4">
    <source>
        <dbReference type="ARBA" id="ARBA00022842"/>
    </source>
</evidence>
<dbReference type="SUPFAM" id="SSF56784">
    <property type="entry name" value="HAD-like"/>
    <property type="match status" value="1"/>
</dbReference>
<evidence type="ECO:0000313" key="5">
    <source>
        <dbReference type="EMBL" id="MFH0261718.1"/>
    </source>
</evidence>
<dbReference type="NCBIfam" id="TIGR01509">
    <property type="entry name" value="HAD-SF-IA-v3"/>
    <property type="match status" value="1"/>
</dbReference>
<proteinExistence type="inferred from homology"/>